<dbReference type="Pfam" id="PF13456">
    <property type="entry name" value="RVT_3"/>
    <property type="match status" value="1"/>
</dbReference>
<dbReference type="AlphaFoldDB" id="A0A8K0DVH9"/>
<dbReference type="OrthoDB" id="1906820at2759"/>
<evidence type="ECO:0000313" key="2">
    <source>
        <dbReference type="EMBL" id="KAF3437451.1"/>
    </source>
</evidence>
<dbReference type="InterPro" id="IPR002156">
    <property type="entry name" value="RNaseH_domain"/>
</dbReference>
<comment type="caution">
    <text evidence="2">The sequence shown here is derived from an EMBL/GenBank/DDBJ whole genome shotgun (WGS) entry which is preliminary data.</text>
</comment>
<proteinExistence type="predicted"/>
<dbReference type="InterPro" id="IPR036397">
    <property type="entry name" value="RNaseH_sf"/>
</dbReference>
<feature type="domain" description="RNase H type-1" evidence="1">
    <location>
        <begin position="1"/>
        <end position="77"/>
    </location>
</feature>
<dbReference type="GO" id="GO:0004523">
    <property type="term" value="F:RNA-DNA hybrid ribonuclease activity"/>
    <property type="evidence" value="ECO:0007669"/>
    <property type="project" value="InterPro"/>
</dbReference>
<sequence length="131" mass="15313">MALVWALKISEGKHWSNIIWSADSQEMVKEINAMEDPSQWDTRYLMISCRRTLSSRHWKLNWNARSSNSLADSIAKWTLRRYERLLLLAGQPESRPRISNSIRTHESVARLNSSSSASLQLLNFNRKRKKL</sequence>
<organism evidence="2 3">
    <name type="scientific">Rhamnella rubrinervis</name>
    <dbReference type="NCBI Taxonomy" id="2594499"/>
    <lineage>
        <taxon>Eukaryota</taxon>
        <taxon>Viridiplantae</taxon>
        <taxon>Streptophyta</taxon>
        <taxon>Embryophyta</taxon>
        <taxon>Tracheophyta</taxon>
        <taxon>Spermatophyta</taxon>
        <taxon>Magnoliopsida</taxon>
        <taxon>eudicotyledons</taxon>
        <taxon>Gunneridae</taxon>
        <taxon>Pentapetalae</taxon>
        <taxon>rosids</taxon>
        <taxon>fabids</taxon>
        <taxon>Rosales</taxon>
        <taxon>Rhamnaceae</taxon>
        <taxon>rhamnoid group</taxon>
        <taxon>Rhamneae</taxon>
        <taxon>Rhamnella</taxon>
    </lineage>
</organism>
<keyword evidence="3" id="KW-1185">Reference proteome</keyword>
<dbReference type="Proteomes" id="UP000796880">
    <property type="component" value="Unassembled WGS sequence"/>
</dbReference>
<dbReference type="EMBL" id="VOIH02000009">
    <property type="protein sequence ID" value="KAF3437451.1"/>
    <property type="molecule type" value="Genomic_DNA"/>
</dbReference>
<name>A0A8K0DVH9_9ROSA</name>
<reference evidence="2" key="1">
    <citation type="submission" date="2020-03" db="EMBL/GenBank/DDBJ databases">
        <title>A high-quality chromosome-level genome assembly of a woody plant with both climbing and erect habits, Rhamnella rubrinervis.</title>
        <authorList>
            <person name="Lu Z."/>
            <person name="Yang Y."/>
            <person name="Zhu X."/>
            <person name="Sun Y."/>
        </authorList>
    </citation>
    <scope>NUCLEOTIDE SEQUENCE</scope>
    <source>
        <strain evidence="2">BYM</strain>
        <tissue evidence="2">Leaf</tissue>
    </source>
</reference>
<evidence type="ECO:0000313" key="3">
    <source>
        <dbReference type="Proteomes" id="UP000796880"/>
    </source>
</evidence>
<dbReference type="Gene3D" id="3.30.420.10">
    <property type="entry name" value="Ribonuclease H-like superfamily/Ribonuclease H"/>
    <property type="match status" value="1"/>
</dbReference>
<protein>
    <recommendedName>
        <fullName evidence="1">RNase H type-1 domain-containing protein</fullName>
    </recommendedName>
</protein>
<evidence type="ECO:0000259" key="1">
    <source>
        <dbReference type="Pfam" id="PF13456"/>
    </source>
</evidence>
<dbReference type="GO" id="GO:0003676">
    <property type="term" value="F:nucleic acid binding"/>
    <property type="evidence" value="ECO:0007669"/>
    <property type="project" value="InterPro"/>
</dbReference>
<gene>
    <name evidence="2" type="ORF">FNV43_RR20204</name>
</gene>
<accession>A0A8K0DVH9</accession>